<dbReference type="InterPro" id="IPR049945">
    <property type="entry name" value="AAA_22"/>
</dbReference>
<dbReference type="EMBL" id="QFXE01000021">
    <property type="protein sequence ID" value="RDH82221.1"/>
    <property type="molecule type" value="Genomic_DNA"/>
</dbReference>
<reference evidence="2 3" key="1">
    <citation type="journal article" date="2018" name="ISME J.">
        <title>Endosymbiont genomes yield clues of tubeworm success.</title>
        <authorList>
            <person name="Li Y."/>
            <person name="Liles M.R."/>
            <person name="Halanych K.M."/>
        </authorList>
    </citation>
    <scope>NUCLEOTIDE SEQUENCE [LARGE SCALE GENOMIC DNA]</scope>
    <source>
        <strain evidence="2">A1462</strain>
    </source>
</reference>
<feature type="domain" description="AAA+ ATPase" evidence="1">
    <location>
        <begin position="42"/>
        <end position="185"/>
    </location>
</feature>
<dbReference type="Gene3D" id="3.90.70.10">
    <property type="entry name" value="Cysteine proteinases"/>
    <property type="match status" value="1"/>
</dbReference>
<dbReference type="PANTHER" id="PTHR35894">
    <property type="entry name" value="GENERAL SECRETION PATHWAY PROTEIN A-RELATED"/>
    <property type="match status" value="1"/>
</dbReference>
<dbReference type="SMART" id="SM00382">
    <property type="entry name" value="AAA"/>
    <property type="match status" value="1"/>
</dbReference>
<dbReference type="AlphaFoldDB" id="A0A370DBH0"/>
<dbReference type="InterPro" id="IPR052026">
    <property type="entry name" value="ExeA_AAA_ATPase_DNA-bind"/>
</dbReference>
<organism evidence="2 3">
    <name type="scientific">endosymbiont of Escarpia spicata</name>
    <dbReference type="NCBI Taxonomy" id="2200908"/>
    <lineage>
        <taxon>Bacteria</taxon>
        <taxon>Pseudomonadati</taxon>
        <taxon>Pseudomonadota</taxon>
        <taxon>Gammaproteobacteria</taxon>
        <taxon>sulfur-oxidizing symbionts</taxon>
    </lineage>
</organism>
<protein>
    <recommendedName>
        <fullName evidence="1">AAA+ ATPase domain-containing protein</fullName>
    </recommendedName>
</protein>
<dbReference type="InterPro" id="IPR027417">
    <property type="entry name" value="P-loop_NTPase"/>
</dbReference>
<dbReference type="SUPFAM" id="SSF52540">
    <property type="entry name" value="P-loop containing nucleoside triphosphate hydrolases"/>
    <property type="match status" value="1"/>
</dbReference>
<dbReference type="GO" id="GO:0016887">
    <property type="term" value="F:ATP hydrolysis activity"/>
    <property type="evidence" value="ECO:0007669"/>
    <property type="project" value="InterPro"/>
</dbReference>
<name>A0A370DBH0_9GAMM</name>
<dbReference type="Gene3D" id="1.10.101.10">
    <property type="entry name" value="PGBD-like superfamily/PGBD"/>
    <property type="match status" value="1"/>
</dbReference>
<dbReference type="InterPro" id="IPR003593">
    <property type="entry name" value="AAA+_ATPase"/>
</dbReference>
<keyword evidence="3" id="KW-1185">Reference proteome</keyword>
<dbReference type="Gene3D" id="3.40.50.300">
    <property type="entry name" value="P-loop containing nucleotide triphosphate hydrolases"/>
    <property type="match status" value="1"/>
</dbReference>
<gene>
    <name evidence="2" type="ORF">DIZ78_17580</name>
</gene>
<evidence type="ECO:0000313" key="3">
    <source>
        <dbReference type="Proteomes" id="UP000254771"/>
    </source>
</evidence>
<proteinExistence type="predicted"/>
<dbReference type="InterPro" id="IPR036366">
    <property type="entry name" value="PGBDSf"/>
</dbReference>
<dbReference type="InterPro" id="IPR036365">
    <property type="entry name" value="PGBD-like_sf"/>
</dbReference>
<comment type="caution">
    <text evidence="2">The sequence shown here is derived from an EMBL/GenBank/DDBJ whole genome shotgun (WGS) entry which is preliminary data.</text>
</comment>
<evidence type="ECO:0000259" key="1">
    <source>
        <dbReference type="SMART" id="SM00382"/>
    </source>
</evidence>
<dbReference type="Pfam" id="PF13401">
    <property type="entry name" value="AAA_22"/>
    <property type="match status" value="1"/>
</dbReference>
<dbReference type="PANTHER" id="PTHR35894:SF1">
    <property type="entry name" value="PHOSPHORIBULOKINASE _ URIDINE KINASE FAMILY"/>
    <property type="match status" value="1"/>
</dbReference>
<dbReference type="Pfam" id="PF21327">
    <property type="entry name" value="GspA_C39-like"/>
    <property type="match status" value="1"/>
</dbReference>
<dbReference type="InterPro" id="IPR002477">
    <property type="entry name" value="Peptidoglycan-bd-like"/>
</dbReference>
<dbReference type="Pfam" id="PF01471">
    <property type="entry name" value="PG_binding_1"/>
    <property type="match status" value="1"/>
</dbReference>
<dbReference type="SUPFAM" id="SSF47090">
    <property type="entry name" value="PGBD-like"/>
    <property type="match status" value="1"/>
</dbReference>
<evidence type="ECO:0000313" key="2">
    <source>
        <dbReference type="EMBL" id="RDH82221.1"/>
    </source>
</evidence>
<accession>A0A370DBH0</accession>
<dbReference type="InterPro" id="IPR048809">
    <property type="entry name" value="GspA_C39-like"/>
</dbReference>
<sequence>MQFSDFGFQENPFSITPDPRYLYLSRGHEESLAHLIYGTGPNGGFVQLTGEVGTGKTMLVRSLLEQNLENVDIALIFNPRLSRRAFMAAICDELGIKYVGPPYSLKQLTDNLSHHLLKTHAAGRNTVLVVDEAQNLSPRVLEQVRMLTNLETSQHKLLRIILVGQPELQQLLARKDMRQVAQRITARYHLFPLSRRETVRYIRHRLTVSGNREDLFTSSALRLVYHLSRGVPRIINTICERTLLAIFATGAKRAGPRLVWRAASEVRGSGVVMGKLSRLMPVLLIVFSTAVIAWFLMPLFTDSKPESGEVVAEVLDRPAKVEQELSLPPLPSPEPEASPVIPPESGAKVVSVLLQSESAPAVTVPPVPEAIDTLPEAGLPVDLEGQIAHVADSKRAVHLRLFELWGKSIKLLSSESACKEAPPLGLRCLTGIGGWEDLERINRPLLLKLKLGYRQRYILLKSMQGENLTVDYGEGDRQLKRADIAPLWPGDYVVLWRPRTKSALVGPGSTGVPVTWLRAQLAKAEGLEPPVVIGRDAFNGELRQQLKRFQSKHGLSSDGVAGQQTMITLNNVQLTAETPTLRAVVTSEGGEG</sequence>
<dbReference type="Proteomes" id="UP000254771">
    <property type="component" value="Unassembled WGS sequence"/>
</dbReference>